<dbReference type="KEGG" id="orh:Ornrh_2240"/>
<dbReference type="PATRIC" id="fig|867902.3.peg.2193"/>
<organism evidence="1 2">
    <name type="scientific">Ornithobacterium rhinotracheale (strain ATCC 51463 / DSM 15997 / CCUG 23171 / CIP 104009 / LMG 9086)</name>
    <dbReference type="NCBI Taxonomy" id="867902"/>
    <lineage>
        <taxon>Bacteria</taxon>
        <taxon>Pseudomonadati</taxon>
        <taxon>Bacteroidota</taxon>
        <taxon>Flavobacteriia</taxon>
        <taxon>Flavobacteriales</taxon>
        <taxon>Weeksellaceae</taxon>
        <taxon>Ornithobacterium</taxon>
    </lineage>
</organism>
<keyword evidence="2" id="KW-1185">Reference proteome</keyword>
<gene>
    <name evidence="1" type="ordered locus">Ornrh_2240</name>
</gene>
<dbReference type="RefSeq" id="WP_014791872.1">
    <property type="nucleotide sequence ID" value="NC_018016.1"/>
</dbReference>
<dbReference type="AlphaFoldDB" id="I4A337"/>
<dbReference type="HOGENOM" id="CLU_072560_0_0_10"/>
<proteinExistence type="predicted"/>
<sequence>MTLAINTELLFKPKNGRAFSVFRVSEIEIESSWKMLTDTAKIVLPRNVRDFDKYKVGNVFKAGDKCVIKMGYNGELLTEFTGYIRKVSADYPITIELEDEMFQLKKLPVHFAYKGGSLKSFLAEIVKGIEVDCDADIQIGAMRFANTTLGAVLDTLQKDYSLYAFIRNGKLTTAKPYSDVKNDKSVYRFDLERNCVSNDLKYLSKEDRTIKIKATSVTGKGKKMEYEFGDENPKTTLNIKLDFGDKAAMEKEVKRLYDLHKKEGFDGAFTTLGMPSLQHGEKVSISSTLYPDRKGIYYIDRVVKKLSADGYRQEIEIGQVAKK</sequence>
<name>I4A337_ORNRL</name>
<dbReference type="GeneID" id="97258821"/>
<dbReference type="STRING" id="867902.Ornrh_2240"/>
<evidence type="ECO:0000313" key="1">
    <source>
        <dbReference type="EMBL" id="AFL98371.1"/>
    </source>
</evidence>
<protein>
    <submittedName>
        <fullName evidence="1">Phage protein D</fullName>
    </submittedName>
</protein>
<dbReference type="eggNOG" id="COG3500">
    <property type="taxonomic scope" value="Bacteria"/>
</dbReference>
<accession>I4A337</accession>
<evidence type="ECO:0000313" key="2">
    <source>
        <dbReference type="Proteomes" id="UP000006051"/>
    </source>
</evidence>
<dbReference type="GeneID" id="71570313"/>
<reference evidence="1 2" key="1">
    <citation type="submission" date="2012-06" db="EMBL/GenBank/DDBJ databases">
        <title>The complete genome of Ornithobacterium rhinotracheale DSM 15997.</title>
        <authorList>
            <consortium name="US DOE Joint Genome Institute (JGI-PGF)"/>
            <person name="Lucas S."/>
            <person name="Copeland A."/>
            <person name="Lapidus A."/>
            <person name="Goodwin L."/>
            <person name="Pitluck S."/>
            <person name="Peters L."/>
            <person name="Mikhailova N."/>
            <person name="Teshima H."/>
            <person name="Kyrpides N."/>
            <person name="Mavromatis K."/>
            <person name="Pagani I."/>
            <person name="Ivanova N."/>
            <person name="Ovchinnikova G."/>
            <person name="Zeytun A."/>
            <person name="Detter J.C."/>
            <person name="Han C."/>
            <person name="Land M."/>
            <person name="Hauser L."/>
            <person name="Markowitz V."/>
            <person name="Cheng J.-F."/>
            <person name="Hugenholtz P."/>
            <person name="Woyke T."/>
            <person name="Wu D."/>
            <person name="Lang E."/>
            <person name="Kopitz M."/>
            <person name="Brambilla E."/>
            <person name="Klenk H.-P."/>
            <person name="Eisen J.A."/>
        </authorList>
    </citation>
    <scope>NUCLEOTIDE SEQUENCE [LARGE SCALE GENOMIC DNA]</scope>
    <source>
        <strain evidence="2">ATCC 51463 / DSM 15997 / CCUG 23171 / LMG 9086</strain>
    </source>
</reference>
<dbReference type="EMBL" id="CP003283">
    <property type="protein sequence ID" value="AFL98371.1"/>
    <property type="molecule type" value="Genomic_DNA"/>
</dbReference>
<dbReference type="Proteomes" id="UP000006051">
    <property type="component" value="Chromosome"/>
</dbReference>